<dbReference type="Pfam" id="PF04828">
    <property type="entry name" value="GFA"/>
    <property type="match status" value="1"/>
</dbReference>
<dbReference type="Proteomes" id="UP000250266">
    <property type="component" value="Unassembled WGS sequence"/>
</dbReference>
<evidence type="ECO:0000256" key="3">
    <source>
        <dbReference type="ARBA" id="ARBA00022833"/>
    </source>
</evidence>
<reference evidence="7 8" key="1">
    <citation type="journal article" date="2016" name="Nat. Commun.">
        <title>Ectomycorrhizal ecology is imprinted in the genome of the dominant symbiotic fungus Cenococcum geophilum.</title>
        <authorList>
            <consortium name="DOE Joint Genome Institute"/>
            <person name="Peter M."/>
            <person name="Kohler A."/>
            <person name="Ohm R.A."/>
            <person name="Kuo A."/>
            <person name="Krutzmann J."/>
            <person name="Morin E."/>
            <person name="Arend M."/>
            <person name="Barry K.W."/>
            <person name="Binder M."/>
            <person name="Choi C."/>
            <person name="Clum A."/>
            <person name="Copeland A."/>
            <person name="Grisel N."/>
            <person name="Haridas S."/>
            <person name="Kipfer T."/>
            <person name="LaButti K."/>
            <person name="Lindquist E."/>
            <person name="Lipzen A."/>
            <person name="Maire R."/>
            <person name="Meier B."/>
            <person name="Mihaltcheva S."/>
            <person name="Molinier V."/>
            <person name="Murat C."/>
            <person name="Poggeler S."/>
            <person name="Quandt C.A."/>
            <person name="Sperisen C."/>
            <person name="Tritt A."/>
            <person name="Tisserant E."/>
            <person name="Crous P.W."/>
            <person name="Henrissat B."/>
            <person name="Nehls U."/>
            <person name="Egli S."/>
            <person name="Spatafora J.W."/>
            <person name="Grigoriev I.V."/>
            <person name="Martin F.M."/>
        </authorList>
    </citation>
    <scope>NUCLEOTIDE SEQUENCE [LARGE SCALE GENOMIC DNA]</scope>
    <source>
        <strain evidence="7 8">CBS 459.81</strain>
    </source>
</reference>
<feature type="domain" description="CENP-V/GFA" evidence="6">
    <location>
        <begin position="34"/>
        <end position="152"/>
    </location>
</feature>
<keyword evidence="2" id="KW-0479">Metal-binding</keyword>
<dbReference type="PANTHER" id="PTHR33337:SF40">
    <property type="entry name" value="CENP-V_GFA DOMAIN-CONTAINING PROTEIN-RELATED"/>
    <property type="match status" value="1"/>
</dbReference>
<dbReference type="InterPro" id="IPR006913">
    <property type="entry name" value="CENP-V/GFA"/>
</dbReference>
<dbReference type="EMBL" id="KV744855">
    <property type="protein sequence ID" value="OCK83670.1"/>
    <property type="molecule type" value="Genomic_DNA"/>
</dbReference>
<dbReference type="PROSITE" id="PS51891">
    <property type="entry name" value="CENP_V_GFA"/>
    <property type="match status" value="1"/>
</dbReference>
<organism evidence="7 8">
    <name type="scientific">Lepidopterella palustris CBS 459.81</name>
    <dbReference type="NCBI Taxonomy" id="1314670"/>
    <lineage>
        <taxon>Eukaryota</taxon>
        <taxon>Fungi</taxon>
        <taxon>Dikarya</taxon>
        <taxon>Ascomycota</taxon>
        <taxon>Pezizomycotina</taxon>
        <taxon>Dothideomycetes</taxon>
        <taxon>Pleosporomycetidae</taxon>
        <taxon>Mytilinidiales</taxon>
        <taxon>Argynnaceae</taxon>
        <taxon>Lepidopterella</taxon>
    </lineage>
</organism>
<dbReference type="PANTHER" id="PTHR33337">
    <property type="entry name" value="GFA DOMAIN-CONTAINING PROTEIN"/>
    <property type="match status" value="1"/>
</dbReference>
<proteinExistence type="inferred from homology"/>
<dbReference type="Gene3D" id="3.90.1590.10">
    <property type="entry name" value="glutathione-dependent formaldehyde- activating enzyme (gfa)"/>
    <property type="match status" value="1"/>
</dbReference>
<name>A0A8E2EH24_9PEZI</name>
<protein>
    <recommendedName>
        <fullName evidence="6">CENP-V/GFA domain-containing protein</fullName>
    </recommendedName>
</protein>
<evidence type="ECO:0000313" key="8">
    <source>
        <dbReference type="Proteomes" id="UP000250266"/>
    </source>
</evidence>
<accession>A0A8E2EH24</accession>
<dbReference type="InterPro" id="IPR011057">
    <property type="entry name" value="Mss4-like_sf"/>
</dbReference>
<gene>
    <name evidence="7" type="ORF">K432DRAFT_290586</name>
</gene>
<keyword evidence="4" id="KW-0456">Lyase</keyword>
<evidence type="ECO:0000313" key="7">
    <source>
        <dbReference type="EMBL" id="OCK83670.1"/>
    </source>
</evidence>
<keyword evidence="8" id="KW-1185">Reference proteome</keyword>
<dbReference type="SUPFAM" id="SSF51316">
    <property type="entry name" value="Mss4-like"/>
    <property type="match status" value="1"/>
</dbReference>
<dbReference type="GO" id="GO:0046872">
    <property type="term" value="F:metal ion binding"/>
    <property type="evidence" value="ECO:0007669"/>
    <property type="project" value="UniProtKB-KW"/>
</dbReference>
<dbReference type="AlphaFoldDB" id="A0A8E2EH24"/>
<evidence type="ECO:0000256" key="4">
    <source>
        <dbReference type="ARBA" id="ARBA00023239"/>
    </source>
</evidence>
<evidence type="ECO:0000256" key="2">
    <source>
        <dbReference type="ARBA" id="ARBA00022723"/>
    </source>
</evidence>
<evidence type="ECO:0000259" key="6">
    <source>
        <dbReference type="PROSITE" id="PS51891"/>
    </source>
</evidence>
<evidence type="ECO:0000256" key="1">
    <source>
        <dbReference type="ARBA" id="ARBA00005495"/>
    </source>
</evidence>
<comment type="similarity">
    <text evidence="1">Belongs to the Gfa family.</text>
</comment>
<evidence type="ECO:0000256" key="5">
    <source>
        <dbReference type="SAM" id="MobiDB-lite"/>
    </source>
</evidence>
<feature type="region of interest" description="Disordered" evidence="5">
    <location>
        <begin position="1"/>
        <end position="21"/>
    </location>
</feature>
<dbReference type="GO" id="GO:0016846">
    <property type="term" value="F:carbon-sulfur lyase activity"/>
    <property type="evidence" value="ECO:0007669"/>
    <property type="project" value="InterPro"/>
</dbReference>
<keyword evidence="3" id="KW-0862">Zinc</keyword>
<dbReference type="OrthoDB" id="6329284at2759"/>
<feature type="compositionally biased region" description="Polar residues" evidence="5">
    <location>
        <begin position="11"/>
        <end position="21"/>
    </location>
</feature>
<sequence>MSTSHHPESISGKSTCFSSNSNRRTRHSYWVFTNAGGCLCRAIRFTIRFPEDAPWPPTTNGTCQCTMCRKHTGGLIPQSCGIPTANISPPLKDNPTYKTYKSSSFAHRGFCGTCGSSLTFMYDKAPEQTEINLGVIDEDVLCGKRDEVNAWEDEYGRHVPRVGGLGRDICLAKEHIFMENAIPGVTDDLSGTKWLTDRSDGKGFTGKLADLKREK</sequence>